<evidence type="ECO:0000256" key="7">
    <source>
        <dbReference type="ARBA" id="ARBA00033135"/>
    </source>
</evidence>
<dbReference type="Gene3D" id="2.30.30.110">
    <property type="match status" value="1"/>
</dbReference>
<dbReference type="RefSeq" id="WP_066184851.1">
    <property type="nucleotide sequence ID" value="NZ_LCUJ01000011.1"/>
</dbReference>
<evidence type="ECO:0000256" key="2">
    <source>
        <dbReference type="ARBA" id="ARBA00015075"/>
    </source>
</evidence>
<evidence type="ECO:0000256" key="4">
    <source>
        <dbReference type="ARBA" id="ARBA00023015"/>
    </source>
</evidence>
<comment type="caution">
    <text evidence="8">The sequence shown here is derived from an EMBL/GenBank/DDBJ whole genome shotgun (WGS) entry which is preliminary data.</text>
</comment>
<dbReference type="Proteomes" id="UP000093281">
    <property type="component" value="Unassembled WGS sequence"/>
</dbReference>
<keyword evidence="4" id="KW-0805">Transcription regulation</keyword>
<dbReference type="Pfam" id="PF01845">
    <property type="entry name" value="CcdB"/>
    <property type="match status" value="1"/>
</dbReference>
<dbReference type="AlphaFoldDB" id="A0A1C0B400"/>
<comment type="similarity">
    <text evidence="1">Belongs to the CcdB toxin family.</text>
</comment>
<proteinExistence type="inferred from homology"/>
<dbReference type="STRING" id="544718.AAX25_01824"/>
<name>A0A1C0B400_9BACT</name>
<evidence type="ECO:0000256" key="6">
    <source>
        <dbReference type="ARBA" id="ARBA00029628"/>
    </source>
</evidence>
<dbReference type="InterPro" id="IPR002712">
    <property type="entry name" value="CcdB"/>
</dbReference>
<reference evidence="9" key="1">
    <citation type="submission" date="2015-05" db="EMBL/GenBank/DDBJ databases">
        <authorList>
            <person name="Rovetto F."/>
            <person name="Cocolin L."/>
            <person name="Illeghems K."/>
            <person name="Van Nieuwerburgh F."/>
            <person name="Houf K."/>
        </authorList>
    </citation>
    <scope>NUCLEOTIDE SEQUENCE [LARGE SCALE GENOMIC DNA]</scope>
    <source>
        <strain evidence="9">DU22</strain>
    </source>
</reference>
<evidence type="ECO:0000313" key="9">
    <source>
        <dbReference type="Proteomes" id="UP000093281"/>
    </source>
</evidence>
<evidence type="ECO:0000256" key="3">
    <source>
        <dbReference type="ARBA" id="ARBA00022491"/>
    </source>
</evidence>
<sequence>MAQFDVYENKNEMTKENFPYIIDIQNNILKNLSSRVVIPMRKSNKTINILNPKFNINGIEVILSTQEISTISIENLGDKVCSLKDEREEIINSIDFLITGF</sequence>
<keyword evidence="3" id="KW-0678">Repressor</keyword>
<evidence type="ECO:0000313" key="8">
    <source>
        <dbReference type="EMBL" id="OCL97082.1"/>
    </source>
</evidence>
<dbReference type="EMBL" id="LCUJ01000011">
    <property type="protein sequence ID" value="OCL97082.1"/>
    <property type="molecule type" value="Genomic_DNA"/>
</dbReference>
<dbReference type="OrthoDB" id="9813510at2"/>
<dbReference type="SUPFAM" id="SSF50118">
    <property type="entry name" value="Cell growth inhibitor/plasmid maintenance toxic component"/>
    <property type="match status" value="1"/>
</dbReference>
<organism evidence="8 9">
    <name type="scientific">Aliarcobacter thereius</name>
    <dbReference type="NCBI Taxonomy" id="544718"/>
    <lineage>
        <taxon>Bacteria</taxon>
        <taxon>Pseudomonadati</taxon>
        <taxon>Campylobacterota</taxon>
        <taxon>Epsilonproteobacteria</taxon>
        <taxon>Campylobacterales</taxon>
        <taxon>Arcobacteraceae</taxon>
        <taxon>Aliarcobacter</taxon>
    </lineage>
</organism>
<accession>A0A1C0B400</accession>
<dbReference type="GO" id="GO:0006276">
    <property type="term" value="P:plasmid maintenance"/>
    <property type="evidence" value="ECO:0007669"/>
    <property type="project" value="InterPro"/>
</dbReference>
<evidence type="ECO:0000256" key="1">
    <source>
        <dbReference type="ARBA" id="ARBA00005230"/>
    </source>
</evidence>
<keyword evidence="5" id="KW-0804">Transcription</keyword>
<dbReference type="InterPro" id="IPR011067">
    <property type="entry name" value="Plasmid_toxin/cell-grow_inhib"/>
</dbReference>
<evidence type="ECO:0000256" key="5">
    <source>
        <dbReference type="ARBA" id="ARBA00023163"/>
    </source>
</evidence>
<gene>
    <name evidence="8" type="primary">ccdB</name>
    <name evidence="8" type="ORF">AAX29_01962</name>
</gene>
<dbReference type="GO" id="GO:0008657">
    <property type="term" value="F:DNA topoisomerase type II (double strand cut, ATP-hydrolyzing) inhibitor activity"/>
    <property type="evidence" value="ECO:0007669"/>
    <property type="project" value="InterPro"/>
</dbReference>
<protein>
    <recommendedName>
        <fullName evidence="2">Toxin CcdB</fullName>
    </recommendedName>
    <alternativeName>
        <fullName evidence="7">Cytotoxic protein CcdB</fullName>
    </alternativeName>
    <alternativeName>
        <fullName evidence="6">Protein LetD</fullName>
    </alternativeName>
</protein>